<evidence type="ECO:0000256" key="7">
    <source>
        <dbReference type="ARBA" id="ARBA00023186"/>
    </source>
</evidence>
<dbReference type="GO" id="GO:0140662">
    <property type="term" value="F:ATP-dependent protein folding chaperone"/>
    <property type="evidence" value="ECO:0007669"/>
    <property type="project" value="InterPro"/>
</dbReference>
<dbReference type="PANTHER" id="PTHR11353">
    <property type="entry name" value="CHAPERONIN"/>
    <property type="match status" value="1"/>
</dbReference>
<dbReference type="SUPFAM" id="SSF48592">
    <property type="entry name" value="GroEL equatorial domain-like"/>
    <property type="match status" value="1"/>
</dbReference>
<dbReference type="OrthoDB" id="496at2759"/>
<evidence type="ECO:0000256" key="8">
    <source>
        <dbReference type="ARBA" id="ARBA00030049"/>
    </source>
</evidence>
<dbReference type="SUPFAM" id="SSF52029">
    <property type="entry name" value="GroEL apical domain-like"/>
    <property type="match status" value="1"/>
</dbReference>
<comment type="subcellular location">
    <subcellularLocation>
        <location evidence="1">Cytoplasm</location>
    </subcellularLocation>
</comment>
<dbReference type="GO" id="GO:0016887">
    <property type="term" value="F:ATP hydrolysis activity"/>
    <property type="evidence" value="ECO:0007669"/>
    <property type="project" value="InterPro"/>
</dbReference>
<evidence type="ECO:0000256" key="3">
    <source>
        <dbReference type="ARBA" id="ARBA00014424"/>
    </source>
</evidence>
<dbReference type="Pfam" id="PF00118">
    <property type="entry name" value="Cpn60_TCP1"/>
    <property type="match status" value="1"/>
</dbReference>
<dbReference type="GO" id="GO:0005737">
    <property type="term" value="C:cytoplasm"/>
    <property type="evidence" value="ECO:0007669"/>
    <property type="project" value="UniProtKB-SubCell"/>
</dbReference>
<dbReference type="InterPro" id="IPR054827">
    <property type="entry name" value="thermosome_alpha"/>
</dbReference>
<accession>A0A1R4AAD2</accession>
<dbReference type="InterPro" id="IPR002423">
    <property type="entry name" value="Cpn60/GroEL/TCP-1"/>
</dbReference>
<dbReference type="SUPFAM" id="SSF54849">
    <property type="entry name" value="GroEL-intermediate domain like"/>
    <property type="match status" value="1"/>
</dbReference>
<dbReference type="InterPro" id="IPR012715">
    <property type="entry name" value="Chap_CCT_alpha"/>
</dbReference>
<dbReference type="NCBIfam" id="TIGR02340">
    <property type="entry name" value="chap_CCT_alpha"/>
    <property type="match status" value="1"/>
</dbReference>
<organism evidence="10 11">
    <name type="scientific">Babesia microti (strain RI)</name>
    <dbReference type="NCBI Taxonomy" id="1133968"/>
    <lineage>
        <taxon>Eukaryota</taxon>
        <taxon>Sar</taxon>
        <taxon>Alveolata</taxon>
        <taxon>Apicomplexa</taxon>
        <taxon>Aconoidasida</taxon>
        <taxon>Piroplasmida</taxon>
        <taxon>Babesiidae</taxon>
        <taxon>Babesia</taxon>
    </lineage>
</organism>
<evidence type="ECO:0000256" key="9">
    <source>
        <dbReference type="RuleBase" id="RU004187"/>
    </source>
</evidence>
<dbReference type="PROSITE" id="PS00751">
    <property type="entry name" value="TCP1_2"/>
    <property type="match status" value="1"/>
</dbReference>
<dbReference type="GO" id="GO:0005524">
    <property type="term" value="F:ATP binding"/>
    <property type="evidence" value="ECO:0007669"/>
    <property type="project" value="UniProtKB-KW"/>
</dbReference>
<dbReference type="EMBL" id="FO082872">
    <property type="protein sequence ID" value="SJK85937.1"/>
    <property type="molecule type" value="Genomic_DNA"/>
</dbReference>
<dbReference type="VEuPathDB" id="PiroplasmaDB:BMR1_02g01750"/>
<keyword evidence="11" id="KW-1185">Reference proteome</keyword>
<keyword evidence="7 9" id="KW-0143">Chaperone</keyword>
<dbReference type="RefSeq" id="XP_021338144.1">
    <property type="nucleotide sequence ID" value="XM_021481508.1"/>
</dbReference>
<evidence type="ECO:0000256" key="6">
    <source>
        <dbReference type="ARBA" id="ARBA00022840"/>
    </source>
</evidence>
<comment type="similarity">
    <text evidence="2 9">Belongs to the TCP-1 chaperonin family.</text>
</comment>
<evidence type="ECO:0000256" key="4">
    <source>
        <dbReference type="ARBA" id="ARBA00022490"/>
    </source>
</evidence>
<dbReference type="InterPro" id="IPR002194">
    <property type="entry name" value="Chaperonin_TCP-1_CS"/>
</dbReference>
<dbReference type="PROSITE" id="PS00995">
    <property type="entry name" value="TCP1_3"/>
    <property type="match status" value="1"/>
</dbReference>
<dbReference type="FunFam" id="3.50.7.10:FF:000009">
    <property type="entry name" value="T-complex protein 1 subunit alpha"/>
    <property type="match status" value="1"/>
</dbReference>
<dbReference type="InterPro" id="IPR027409">
    <property type="entry name" value="GroEL-like_apical_dom_sf"/>
</dbReference>
<evidence type="ECO:0000256" key="5">
    <source>
        <dbReference type="ARBA" id="ARBA00022741"/>
    </source>
</evidence>
<dbReference type="InterPro" id="IPR017998">
    <property type="entry name" value="Chaperone_TCP-1"/>
</dbReference>
<dbReference type="GeneID" id="24424134"/>
<dbReference type="GO" id="GO:0051082">
    <property type="term" value="F:unfolded protein binding"/>
    <property type="evidence" value="ECO:0007669"/>
    <property type="project" value="InterPro"/>
</dbReference>
<dbReference type="InterPro" id="IPR027413">
    <property type="entry name" value="GROEL-like_equatorial_sf"/>
</dbReference>
<name>A0A1R4AAD2_BABMR</name>
<reference evidence="10 11" key="1">
    <citation type="journal article" date="2012" name="Nucleic Acids Res.">
        <title>Sequencing of the smallest Apicomplexan genome from the human pathogen Babesia microti.</title>
        <authorList>
            <person name="Cornillot E."/>
            <person name="Hadj-Kaddour K."/>
            <person name="Dassouli A."/>
            <person name="Noel B."/>
            <person name="Ranwez V."/>
            <person name="Vacherie B."/>
            <person name="Augagneur Y."/>
            <person name="Bres V."/>
            <person name="Duclos A."/>
            <person name="Randazzo S."/>
            <person name="Carcy B."/>
            <person name="Debierre-Grockiego F."/>
            <person name="Delbecq S."/>
            <person name="Moubri-Menage K."/>
            <person name="Shams-Eldin H."/>
            <person name="Usmani-Brown S."/>
            <person name="Bringaud F."/>
            <person name="Wincker P."/>
            <person name="Vivares C.P."/>
            <person name="Schwarz R.T."/>
            <person name="Schetters T.P."/>
            <person name="Krause P.J."/>
            <person name="Gorenflot A."/>
            <person name="Berry V."/>
            <person name="Barbe V."/>
            <person name="Ben Mamoun C."/>
        </authorList>
    </citation>
    <scope>NUCLEOTIDE SEQUENCE [LARGE SCALE GENOMIC DNA]</scope>
    <source>
        <strain evidence="10 11">RI</strain>
    </source>
</reference>
<dbReference type="KEGG" id="bmic:BMR1_02g01750"/>
<proteinExistence type="inferred from homology"/>
<gene>
    <name evidence="10" type="ORF">BMR1_02g01750</name>
</gene>
<dbReference type="Gene3D" id="1.10.560.10">
    <property type="entry name" value="GroEL-like equatorial domain"/>
    <property type="match status" value="1"/>
</dbReference>
<dbReference type="Proteomes" id="UP000002899">
    <property type="component" value="Chromosome II"/>
</dbReference>
<evidence type="ECO:0000256" key="1">
    <source>
        <dbReference type="ARBA" id="ARBA00004496"/>
    </source>
</evidence>
<dbReference type="InterPro" id="IPR053374">
    <property type="entry name" value="TCP-1_chaperonin"/>
</dbReference>
<keyword evidence="4" id="KW-0963">Cytoplasm</keyword>
<dbReference type="Gene3D" id="3.50.7.10">
    <property type="entry name" value="GroEL"/>
    <property type="match status" value="1"/>
</dbReference>
<dbReference type="PROSITE" id="PS00750">
    <property type="entry name" value="TCP1_1"/>
    <property type="match status" value="1"/>
</dbReference>
<evidence type="ECO:0000313" key="11">
    <source>
        <dbReference type="Proteomes" id="UP000002899"/>
    </source>
</evidence>
<keyword evidence="5 9" id="KW-0547">Nucleotide-binding</keyword>
<dbReference type="CDD" id="cd03335">
    <property type="entry name" value="TCP1_alpha"/>
    <property type="match status" value="1"/>
</dbReference>
<dbReference type="FunFam" id="1.10.560.10:FF:000070">
    <property type="entry name" value="Uncharacterized protein"/>
    <property type="match status" value="1"/>
</dbReference>
<dbReference type="PRINTS" id="PR00304">
    <property type="entry name" value="TCOMPLEXTCP1"/>
</dbReference>
<dbReference type="InterPro" id="IPR027410">
    <property type="entry name" value="TCP-1-like_intermed_sf"/>
</dbReference>
<protein>
    <recommendedName>
        <fullName evidence="3">T-complex protein 1 subunit alpha</fullName>
    </recommendedName>
    <alternativeName>
        <fullName evidence="8">CCT-alpha</fullName>
    </alternativeName>
</protein>
<dbReference type="NCBIfam" id="NF041082">
    <property type="entry name" value="thermosome_alpha"/>
    <property type="match status" value="1"/>
</dbReference>
<sequence>MICPIYTSITKLNASLPMLSGIIGERITGTELRSANATAIQAVANVLKSSLGPQGLDKMLVDEMGDVTVTNDGATILKQLEVQHPAAKVLVDLSELQDKEVGDGTTSVVLLAAELLKRANNLLAYDIHPTNIISGYKLALKESVKYIKGNLSQDLDKMGKDVIVNIAKTTLSSKYIGSHSDHFASLVVQALMSVKQVGDADKVKYPVSAVNIITAQGKSSKESFIVDGYAIKMSRAAQGMPMVVNNAKIALLDFPLRQYRMQIGVQLNITDPHELEKMRLKEKDITKERIKKIIATGANVVFTTQGIDDMALKYFVEAGIIAVRRVPKKDLKRIAKLTGATIALTMVNIDGDEKFDPSMLGSCSSVYEERLGDWDYIFLKCNKTTKASTIILRGANDFMVAEAERSMHDAICSVSSALEFNSVVPGGGCVETALSIYLEDFARTLGSREQLAIAEFASALLVIPKTLAVNAALDATELMAQLRAYHAKSQFVQESSADRRFKWYGLDLLGGKVRDNLAAGVLEASINKIKAIKFATEAAITILRIDDLIKLKADEQPVEQE</sequence>
<evidence type="ECO:0000256" key="2">
    <source>
        <dbReference type="ARBA" id="ARBA00008020"/>
    </source>
</evidence>
<dbReference type="NCBIfam" id="NF041083">
    <property type="entry name" value="thermosome_beta"/>
    <property type="match status" value="1"/>
</dbReference>
<evidence type="ECO:0000313" key="10">
    <source>
        <dbReference type="EMBL" id="SJK85937.1"/>
    </source>
</evidence>
<reference evidence="10 11" key="2">
    <citation type="journal article" date="2013" name="PLoS ONE">
        <title>Whole genome mapping and re-organization of the nuclear and mitochondrial genomes of Babesia microti isolates.</title>
        <authorList>
            <person name="Cornillot E."/>
            <person name="Dassouli A."/>
            <person name="Garg A."/>
            <person name="Pachikara N."/>
            <person name="Randazzo S."/>
            <person name="Depoix D."/>
            <person name="Carcy B."/>
            <person name="Delbecq S."/>
            <person name="Frutos R."/>
            <person name="Silva J.C."/>
            <person name="Sutton R."/>
            <person name="Krause P.J."/>
            <person name="Mamoun C.B."/>
        </authorList>
    </citation>
    <scope>NUCLEOTIDE SEQUENCE [LARGE SCALE GENOMIC DNA]</scope>
    <source>
        <strain evidence="10 11">RI</strain>
    </source>
</reference>
<dbReference type="Gene3D" id="3.30.260.10">
    <property type="entry name" value="TCP-1-like chaperonin intermediate domain"/>
    <property type="match status" value="1"/>
</dbReference>
<reference evidence="10 11" key="3">
    <citation type="journal article" date="2016" name="Sci. Rep.">
        <title>Genome-wide diversity and gene expression profiling of Babesia microti isolates identify polymorphic genes that mediate host-pathogen interactions.</title>
        <authorList>
            <person name="Silva J.C."/>
            <person name="Cornillot E."/>
            <person name="McCracken C."/>
            <person name="Usmani-Brown S."/>
            <person name="Dwivedi A."/>
            <person name="Ifeonu O.O."/>
            <person name="Crabtree J."/>
            <person name="Gotia H.T."/>
            <person name="Virji A.Z."/>
            <person name="Reynes C."/>
            <person name="Colinge J."/>
            <person name="Kumar V."/>
            <person name="Lawres L."/>
            <person name="Pazzi J.E."/>
            <person name="Pablo J.V."/>
            <person name="Hung C."/>
            <person name="Brancato J."/>
            <person name="Kumari P."/>
            <person name="Orvis J."/>
            <person name="Tretina K."/>
            <person name="Chibucos M."/>
            <person name="Ott S."/>
            <person name="Sadzewicz L."/>
            <person name="Sengamalay N."/>
            <person name="Shetty A.C."/>
            <person name="Su Q."/>
            <person name="Tallon L."/>
            <person name="Fraser C.M."/>
            <person name="Frutos R."/>
            <person name="Molina D.M."/>
            <person name="Krause P.J."/>
            <person name="Ben Mamoun C."/>
        </authorList>
    </citation>
    <scope>NUCLEOTIDE SEQUENCE [LARGE SCALE GENOMIC DNA]</scope>
    <source>
        <strain evidence="10 11">RI</strain>
    </source>
</reference>
<keyword evidence="6 9" id="KW-0067">ATP-binding</keyword>
<dbReference type="AlphaFoldDB" id="A0A1R4AAD2"/>